<organism evidence="2 3">
    <name type="scientific">Pelomonas baiyunensis</name>
    <dbReference type="NCBI Taxonomy" id="3299026"/>
    <lineage>
        <taxon>Bacteria</taxon>
        <taxon>Pseudomonadati</taxon>
        <taxon>Pseudomonadota</taxon>
        <taxon>Betaproteobacteria</taxon>
        <taxon>Burkholderiales</taxon>
        <taxon>Sphaerotilaceae</taxon>
        <taxon>Roseateles</taxon>
    </lineage>
</organism>
<protein>
    <recommendedName>
        <fullName evidence="4">DUF2306 domain-containing protein</fullName>
    </recommendedName>
</protein>
<dbReference type="RefSeq" id="WP_394386328.1">
    <property type="nucleotide sequence ID" value="NZ_JBIGIB010000004.1"/>
</dbReference>
<evidence type="ECO:0000256" key="1">
    <source>
        <dbReference type="SAM" id="Phobius"/>
    </source>
</evidence>
<feature type="transmembrane region" description="Helical" evidence="1">
    <location>
        <begin position="66"/>
        <end position="85"/>
    </location>
</feature>
<sequence length="166" mass="17828">MPHPLSPLGLAHTLLSLPPVIAGVASFIRHRRIDPATRWGQVYLAGLALSVVTSFGLSSVQGVNPGHVLGVLALLAAFAGAWLLPRWRALGRLQPHLQSHLQNFGLSFSFFMLLVPGLNETLTRLPAGAPLATGPDDPVVRGALLAWLLLFVVGFVLQTRAQRRRG</sequence>
<keyword evidence="3" id="KW-1185">Reference proteome</keyword>
<name>A0ABW7H213_9BURK</name>
<evidence type="ECO:0000313" key="2">
    <source>
        <dbReference type="EMBL" id="MFG6468282.1"/>
    </source>
</evidence>
<feature type="transmembrane region" description="Helical" evidence="1">
    <location>
        <begin position="40"/>
        <end position="60"/>
    </location>
</feature>
<feature type="transmembrane region" description="Helical" evidence="1">
    <location>
        <begin position="97"/>
        <end position="118"/>
    </location>
</feature>
<accession>A0ABW7H213</accession>
<evidence type="ECO:0008006" key="4">
    <source>
        <dbReference type="Google" id="ProtNLM"/>
    </source>
</evidence>
<evidence type="ECO:0000313" key="3">
    <source>
        <dbReference type="Proteomes" id="UP001606303"/>
    </source>
</evidence>
<dbReference type="Proteomes" id="UP001606303">
    <property type="component" value="Unassembled WGS sequence"/>
</dbReference>
<proteinExistence type="predicted"/>
<dbReference type="EMBL" id="JBIGIB010000004">
    <property type="protein sequence ID" value="MFG6468282.1"/>
    <property type="molecule type" value="Genomic_DNA"/>
</dbReference>
<keyword evidence="1" id="KW-1133">Transmembrane helix</keyword>
<feature type="transmembrane region" description="Helical" evidence="1">
    <location>
        <begin position="6"/>
        <end position="28"/>
    </location>
</feature>
<reference evidence="2 3" key="1">
    <citation type="submission" date="2024-08" db="EMBL/GenBank/DDBJ databases">
        <authorList>
            <person name="Lu H."/>
        </authorList>
    </citation>
    <scope>NUCLEOTIDE SEQUENCE [LARGE SCALE GENOMIC DNA]</scope>
    <source>
        <strain evidence="2 3">BYS87W</strain>
    </source>
</reference>
<gene>
    <name evidence="2" type="ORF">ACG01O_16765</name>
</gene>
<keyword evidence="1" id="KW-0472">Membrane</keyword>
<keyword evidence="1" id="KW-0812">Transmembrane</keyword>
<feature type="transmembrane region" description="Helical" evidence="1">
    <location>
        <begin position="138"/>
        <end position="157"/>
    </location>
</feature>
<comment type="caution">
    <text evidence="2">The sequence shown here is derived from an EMBL/GenBank/DDBJ whole genome shotgun (WGS) entry which is preliminary data.</text>
</comment>